<accession>A0A6G0VTR3</accession>
<dbReference type="Proteomes" id="UP000478052">
    <property type="component" value="Unassembled WGS sequence"/>
</dbReference>
<proteinExistence type="predicted"/>
<gene>
    <name evidence="2" type="ORF">FWK35_00038343</name>
</gene>
<dbReference type="InterPro" id="IPR033375">
    <property type="entry name" value="Cggbp1"/>
</dbReference>
<reference evidence="2 3" key="1">
    <citation type="submission" date="2019-08" db="EMBL/GenBank/DDBJ databases">
        <title>Whole genome of Aphis craccivora.</title>
        <authorList>
            <person name="Voronova N.V."/>
            <person name="Shulinski R.S."/>
            <person name="Bandarenka Y.V."/>
            <person name="Zhorov D.G."/>
            <person name="Warner D."/>
        </authorList>
    </citation>
    <scope>NUCLEOTIDE SEQUENCE [LARGE SCALE GENOMIC DNA]</scope>
    <source>
        <strain evidence="2">180601</strain>
        <tissue evidence="2">Whole Body</tissue>
    </source>
</reference>
<evidence type="ECO:0000259" key="1">
    <source>
        <dbReference type="Pfam" id="PF04937"/>
    </source>
</evidence>
<dbReference type="InterPro" id="IPR007021">
    <property type="entry name" value="DUF659"/>
</dbReference>
<evidence type="ECO:0000313" key="3">
    <source>
        <dbReference type="Proteomes" id="UP000478052"/>
    </source>
</evidence>
<evidence type="ECO:0000313" key="2">
    <source>
        <dbReference type="EMBL" id="KAF0708080.1"/>
    </source>
</evidence>
<comment type="caution">
    <text evidence="2">The sequence shown here is derived from an EMBL/GenBank/DDBJ whole genome shotgun (WGS) entry which is preliminary data.</text>
</comment>
<dbReference type="InterPro" id="IPR012337">
    <property type="entry name" value="RNaseH-like_sf"/>
</dbReference>
<dbReference type="PANTHER" id="PTHR32344">
    <property type="entry name" value="U1-TYPE DOMAIN-CONTAINING PROTEIN"/>
    <property type="match status" value="1"/>
</dbReference>
<protein>
    <submittedName>
        <fullName evidence="2">DUF659 domain-containing protein</fullName>
    </submittedName>
</protein>
<dbReference type="PANTHER" id="PTHR32344:SF1">
    <property type="entry name" value="U1-TYPE DOMAIN-CONTAINING PROTEIN"/>
    <property type="match status" value="1"/>
</dbReference>
<dbReference type="GO" id="GO:0003690">
    <property type="term" value="F:double-stranded DNA binding"/>
    <property type="evidence" value="ECO:0007669"/>
    <property type="project" value="InterPro"/>
</dbReference>
<sequence length="498" mass="57028">MPKYKVSNNTRLNSFVNHFGKDVFSSDGAVLFCKICEVKVAADKKFTIEQHISRKKHVNGVELKNKNQELSTSKTQRLITEPSKKSSFNYDLCQALLAANIPLQKLQNETFKQFLEKYTNKLIPDESTLRKSYVFQCYQETIDKIRSYVENKKIWVTLDETTDAEGRYVANVVVGTLELNGPGKHFLINTEVLEKVNHSTISKLFDRSLQTIWPNGIKHDHVLLLLSDAAPYMVKAGRAIKVFYSKMEHVTCLAHALHRVAEEIRKNFPKVDQLISNCKKIFLKAPSRVQIFKEIAPNIPLPPQPVLTRWGTWLTAAFYYCEHFGTIKNIIMKLENDATSIEKVIDLITDSELELNLIYIKSNFGSLPNSITKLESSKICLADAILVVEEEKNKIHQARNIVGREIQNKFNNVLEKNSGYKNMQIISKMLEGEEVTTEGLPEDFNIDDITFFKYAPITSVEVERSFSSYKTLLSDNRRSFLFENIKHSLIVQCNTCIV</sequence>
<dbReference type="EMBL" id="VUJU01012290">
    <property type="protein sequence ID" value="KAF0708080.1"/>
    <property type="molecule type" value="Genomic_DNA"/>
</dbReference>
<feature type="domain" description="DUF659" evidence="1">
    <location>
        <begin position="124"/>
        <end position="281"/>
    </location>
</feature>
<dbReference type="Pfam" id="PF04937">
    <property type="entry name" value="DUF659"/>
    <property type="match status" value="1"/>
</dbReference>
<keyword evidence="3" id="KW-1185">Reference proteome</keyword>
<dbReference type="SUPFAM" id="SSF53098">
    <property type="entry name" value="Ribonuclease H-like"/>
    <property type="match status" value="1"/>
</dbReference>
<dbReference type="GO" id="GO:0006357">
    <property type="term" value="P:regulation of transcription by RNA polymerase II"/>
    <property type="evidence" value="ECO:0007669"/>
    <property type="project" value="InterPro"/>
</dbReference>
<dbReference type="OrthoDB" id="6623841at2759"/>
<organism evidence="2 3">
    <name type="scientific">Aphis craccivora</name>
    <name type="common">Cowpea aphid</name>
    <dbReference type="NCBI Taxonomy" id="307492"/>
    <lineage>
        <taxon>Eukaryota</taxon>
        <taxon>Metazoa</taxon>
        <taxon>Ecdysozoa</taxon>
        <taxon>Arthropoda</taxon>
        <taxon>Hexapoda</taxon>
        <taxon>Insecta</taxon>
        <taxon>Pterygota</taxon>
        <taxon>Neoptera</taxon>
        <taxon>Paraneoptera</taxon>
        <taxon>Hemiptera</taxon>
        <taxon>Sternorrhyncha</taxon>
        <taxon>Aphidomorpha</taxon>
        <taxon>Aphidoidea</taxon>
        <taxon>Aphididae</taxon>
        <taxon>Aphidini</taxon>
        <taxon>Aphis</taxon>
        <taxon>Aphis</taxon>
    </lineage>
</organism>
<dbReference type="GO" id="GO:0005634">
    <property type="term" value="C:nucleus"/>
    <property type="evidence" value="ECO:0007669"/>
    <property type="project" value="InterPro"/>
</dbReference>
<dbReference type="AlphaFoldDB" id="A0A6G0VTR3"/>
<name>A0A6G0VTR3_APHCR</name>